<evidence type="ECO:0000256" key="2">
    <source>
        <dbReference type="ARBA" id="ARBA00005695"/>
    </source>
</evidence>
<evidence type="ECO:0000259" key="6">
    <source>
        <dbReference type="Pfam" id="PF00496"/>
    </source>
</evidence>
<dbReference type="Gene3D" id="3.90.76.10">
    <property type="entry name" value="Dipeptide-binding Protein, Domain 1"/>
    <property type="match status" value="1"/>
</dbReference>
<sequence length="582" mass="65189">MRSITRRYGALGVLLVAAMTSTASTTLAQEVAREDQLIFENISERVTTPENYNPFLPSTLQHAGLQQVGFESLFYYNYETGEMVPWLATGYAFNEAFDEVTINLQPEAKWSDGTPFTADDVVYTMNMLKEHAPALGGYSVNAKTWVEDIVAVDPHTVRLTLTSPNPRYMLDAFGVRIYGTTMILPKHIWETQDPQTFTNYDLAKGWPVSTSPYQLISSTTTETVWQRRDDWWGAASGFHALPEPVQVLFKTAGSEERRAAMAANNELDSVWVLGRDNFEQVVANNGDVFSWFPETPYAYLDPCPRYMAFNTTQAPFDDPQLRWAISQALNRDAIVDIAWENLTVPAKWMTPDYPPFASYMENATDLFSEYDTLAYDVDKSAATMEAAGYTKNGDFWQDKDGNPIAIDLVIRQGEADQTRMAPVVTTLLQRAGFDANFVLSDIAAFSDALNTGRADAWLDVSCGGISDPYGTLELYHSRHAAPMGEVATGARTRWSNDAYDAIVEEMAVTAADDPRMQELFHEALAIWLPEMPAIPLVQAALLTSFNGHYWDNFPTSENNYVHPGFWWATNLLIVAEVQKKQP</sequence>
<keyword evidence="4 5" id="KW-0732">Signal</keyword>
<comment type="subcellular location">
    <subcellularLocation>
        <location evidence="1">Periplasm</location>
    </subcellularLocation>
</comment>
<dbReference type="RefSeq" id="WP_220305068.1">
    <property type="nucleotide sequence ID" value="NZ_CP080590.1"/>
</dbReference>
<dbReference type="Proteomes" id="UP000825799">
    <property type="component" value="Chromosome"/>
</dbReference>
<feature type="domain" description="Solute-binding protein family 5" evidence="6">
    <location>
        <begin position="82"/>
        <end position="475"/>
    </location>
</feature>
<name>A0ABX8WCJ1_9HYPH</name>
<dbReference type="Pfam" id="PF00496">
    <property type="entry name" value="SBP_bac_5"/>
    <property type="match status" value="1"/>
</dbReference>
<gene>
    <name evidence="7" type="ORF">K1X15_18760</name>
</gene>
<evidence type="ECO:0000256" key="3">
    <source>
        <dbReference type="ARBA" id="ARBA00022448"/>
    </source>
</evidence>
<dbReference type="InterPro" id="IPR000914">
    <property type="entry name" value="SBP_5_dom"/>
</dbReference>
<dbReference type="PIRSF" id="PIRSF002741">
    <property type="entry name" value="MppA"/>
    <property type="match status" value="1"/>
</dbReference>
<organism evidence="7 8">
    <name type="scientific">Devosia salina</name>
    <dbReference type="NCBI Taxonomy" id="2860336"/>
    <lineage>
        <taxon>Bacteria</taxon>
        <taxon>Pseudomonadati</taxon>
        <taxon>Pseudomonadota</taxon>
        <taxon>Alphaproteobacteria</taxon>
        <taxon>Hyphomicrobiales</taxon>
        <taxon>Devosiaceae</taxon>
        <taxon>Devosia</taxon>
    </lineage>
</organism>
<dbReference type="PANTHER" id="PTHR30290:SF9">
    <property type="entry name" value="OLIGOPEPTIDE-BINDING PROTEIN APPA"/>
    <property type="match status" value="1"/>
</dbReference>
<keyword evidence="8" id="KW-1185">Reference proteome</keyword>
<feature type="chain" id="PRO_5046602533" evidence="5">
    <location>
        <begin position="29"/>
        <end position="582"/>
    </location>
</feature>
<evidence type="ECO:0000256" key="4">
    <source>
        <dbReference type="ARBA" id="ARBA00022729"/>
    </source>
</evidence>
<proteinExistence type="inferred from homology"/>
<evidence type="ECO:0000256" key="5">
    <source>
        <dbReference type="SAM" id="SignalP"/>
    </source>
</evidence>
<dbReference type="InterPro" id="IPR030678">
    <property type="entry name" value="Peptide/Ni-bd"/>
</dbReference>
<dbReference type="Gene3D" id="3.40.190.10">
    <property type="entry name" value="Periplasmic binding protein-like II"/>
    <property type="match status" value="1"/>
</dbReference>
<feature type="signal peptide" evidence="5">
    <location>
        <begin position="1"/>
        <end position="28"/>
    </location>
</feature>
<dbReference type="SUPFAM" id="SSF53850">
    <property type="entry name" value="Periplasmic binding protein-like II"/>
    <property type="match status" value="1"/>
</dbReference>
<accession>A0ABX8WCJ1</accession>
<dbReference type="EMBL" id="CP080590">
    <property type="protein sequence ID" value="QYO76598.1"/>
    <property type="molecule type" value="Genomic_DNA"/>
</dbReference>
<dbReference type="PANTHER" id="PTHR30290">
    <property type="entry name" value="PERIPLASMIC BINDING COMPONENT OF ABC TRANSPORTER"/>
    <property type="match status" value="1"/>
</dbReference>
<dbReference type="Gene3D" id="3.10.105.10">
    <property type="entry name" value="Dipeptide-binding Protein, Domain 3"/>
    <property type="match status" value="1"/>
</dbReference>
<dbReference type="CDD" id="cd08509">
    <property type="entry name" value="PBP2_TmCBP_oligosaccharides_like"/>
    <property type="match status" value="1"/>
</dbReference>
<evidence type="ECO:0000313" key="7">
    <source>
        <dbReference type="EMBL" id="QYO76598.1"/>
    </source>
</evidence>
<evidence type="ECO:0000256" key="1">
    <source>
        <dbReference type="ARBA" id="ARBA00004418"/>
    </source>
</evidence>
<reference evidence="7 8" key="1">
    <citation type="submission" date="2021-08" db="EMBL/GenBank/DDBJ databases">
        <title>Devosia salina sp. nov., isolated from the South China Sea sediment.</title>
        <authorList>
            <person name="Zhou Z."/>
        </authorList>
    </citation>
    <scope>NUCLEOTIDE SEQUENCE [LARGE SCALE GENOMIC DNA]</scope>
    <source>
        <strain evidence="7 8">SCS-3</strain>
    </source>
</reference>
<evidence type="ECO:0000313" key="8">
    <source>
        <dbReference type="Proteomes" id="UP000825799"/>
    </source>
</evidence>
<keyword evidence="3" id="KW-0813">Transport</keyword>
<comment type="similarity">
    <text evidence="2">Belongs to the bacterial solute-binding protein 5 family.</text>
</comment>
<protein>
    <submittedName>
        <fullName evidence="7">ABC transporter substrate-binding protein</fullName>
    </submittedName>
</protein>
<dbReference type="InterPro" id="IPR039424">
    <property type="entry name" value="SBP_5"/>
</dbReference>